<accession>A0AAW1CI80</accession>
<keyword evidence="1" id="KW-0732">Signal</keyword>
<evidence type="ECO:0000256" key="1">
    <source>
        <dbReference type="SAM" id="SignalP"/>
    </source>
</evidence>
<organism evidence="2 3">
    <name type="scientific">Rhynocoris fuscipes</name>
    <dbReference type="NCBI Taxonomy" id="488301"/>
    <lineage>
        <taxon>Eukaryota</taxon>
        <taxon>Metazoa</taxon>
        <taxon>Ecdysozoa</taxon>
        <taxon>Arthropoda</taxon>
        <taxon>Hexapoda</taxon>
        <taxon>Insecta</taxon>
        <taxon>Pterygota</taxon>
        <taxon>Neoptera</taxon>
        <taxon>Paraneoptera</taxon>
        <taxon>Hemiptera</taxon>
        <taxon>Heteroptera</taxon>
        <taxon>Panheteroptera</taxon>
        <taxon>Cimicomorpha</taxon>
        <taxon>Reduviidae</taxon>
        <taxon>Harpactorinae</taxon>
        <taxon>Harpactorini</taxon>
        <taxon>Rhynocoris</taxon>
    </lineage>
</organism>
<evidence type="ECO:0000313" key="3">
    <source>
        <dbReference type="Proteomes" id="UP001461498"/>
    </source>
</evidence>
<keyword evidence="3" id="KW-1185">Reference proteome</keyword>
<feature type="signal peptide" evidence="1">
    <location>
        <begin position="1"/>
        <end position="16"/>
    </location>
</feature>
<dbReference type="Proteomes" id="UP001461498">
    <property type="component" value="Unassembled WGS sequence"/>
</dbReference>
<comment type="caution">
    <text evidence="2">The sequence shown here is derived from an EMBL/GenBank/DDBJ whole genome shotgun (WGS) entry which is preliminary data.</text>
</comment>
<dbReference type="EMBL" id="JAPXFL010000012">
    <property type="protein sequence ID" value="KAK9498621.1"/>
    <property type="molecule type" value="Genomic_DNA"/>
</dbReference>
<protein>
    <submittedName>
        <fullName evidence="2">Uncharacterized protein</fullName>
    </submittedName>
</protein>
<proteinExistence type="predicted"/>
<sequence length="118" mass="13742">MLAALFLISIVSSTFAGYFPRTPRYYNWLNQLGEFIQPNLPGVIGDEKYPQQYPEMGDDFGPDTYEFLQFVQDYDPLDHYPYVKDPYEGYGPQGYYEQQEAKFIPLLGRTGLINPRVH</sequence>
<gene>
    <name evidence="2" type="ORF">O3M35_003213</name>
</gene>
<name>A0AAW1CI80_9HEMI</name>
<reference evidence="2 3" key="1">
    <citation type="submission" date="2022-12" db="EMBL/GenBank/DDBJ databases">
        <title>Chromosome-level genome assembly of true bugs.</title>
        <authorList>
            <person name="Ma L."/>
            <person name="Li H."/>
        </authorList>
    </citation>
    <scope>NUCLEOTIDE SEQUENCE [LARGE SCALE GENOMIC DNA]</scope>
    <source>
        <strain evidence="2">Lab_2022b</strain>
    </source>
</reference>
<evidence type="ECO:0000313" key="2">
    <source>
        <dbReference type="EMBL" id="KAK9498621.1"/>
    </source>
</evidence>
<dbReference type="AlphaFoldDB" id="A0AAW1CI80"/>
<feature type="chain" id="PRO_5043631880" evidence="1">
    <location>
        <begin position="17"/>
        <end position="118"/>
    </location>
</feature>